<dbReference type="RefSeq" id="WP_119436766.1">
    <property type="nucleotide sequence ID" value="NZ_QWGR01000002.1"/>
</dbReference>
<dbReference type="Gene3D" id="3.30.70.3040">
    <property type="match status" value="1"/>
</dbReference>
<dbReference type="PIRSF" id="PIRSF003097">
    <property type="entry name" value="FtsX"/>
    <property type="match status" value="1"/>
</dbReference>
<evidence type="ECO:0000256" key="1">
    <source>
        <dbReference type="ARBA" id="ARBA00004651"/>
    </source>
</evidence>
<dbReference type="GO" id="GO:0005886">
    <property type="term" value="C:plasma membrane"/>
    <property type="evidence" value="ECO:0007669"/>
    <property type="project" value="UniProtKB-SubCell"/>
</dbReference>
<keyword evidence="4 10" id="KW-1003">Cell membrane</keyword>
<dbReference type="AlphaFoldDB" id="A0A399T4P6"/>
<reference evidence="14 15" key="1">
    <citation type="submission" date="2018-08" db="EMBL/GenBank/DDBJ databases">
        <title>Pallidiluteibacterium maritimus gen. nov., sp. nov., isolated from coastal sediment.</title>
        <authorList>
            <person name="Zhou L.Y."/>
        </authorList>
    </citation>
    <scope>NUCLEOTIDE SEQUENCE [LARGE SCALE GENOMIC DNA]</scope>
    <source>
        <strain evidence="14 15">XSD2</strain>
    </source>
</reference>
<dbReference type="InterPro" id="IPR040690">
    <property type="entry name" value="FtsX_ECD"/>
</dbReference>
<dbReference type="EMBL" id="QWGR01000002">
    <property type="protein sequence ID" value="RIJ50079.1"/>
    <property type="molecule type" value="Genomic_DNA"/>
</dbReference>
<dbReference type="Pfam" id="PF02687">
    <property type="entry name" value="FtsX"/>
    <property type="match status" value="1"/>
</dbReference>
<dbReference type="InterPro" id="IPR003838">
    <property type="entry name" value="ABC3_permease_C"/>
</dbReference>
<feature type="domain" description="FtsX extracellular" evidence="13">
    <location>
        <begin position="55"/>
        <end position="146"/>
    </location>
</feature>
<keyword evidence="8 10" id="KW-0472">Membrane</keyword>
<organism evidence="14 15">
    <name type="scientific">Maribellus luteus</name>
    <dbReference type="NCBI Taxonomy" id="2305463"/>
    <lineage>
        <taxon>Bacteria</taxon>
        <taxon>Pseudomonadati</taxon>
        <taxon>Bacteroidota</taxon>
        <taxon>Bacteroidia</taxon>
        <taxon>Marinilabiliales</taxon>
        <taxon>Prolixibacteraceae</taxon>
        <taxon>Maribellus</taxon>
    </lineage>
</organism>
<feature type="transmembrane region" description="Helical" evidence="11">
    <location>
        <begin position="255"/>
        <end position="279"/>
    </location>
</feature>
<evidence type="ECO:0000256" key="3">
    <source>
        <dbReference type="ARBA" id="ARBA00021907"/>
    </source>
</evidence>
<keyword evidence="5 10" id="KW-0132">Cell division</keyword>
<evidence type="ECO:0000256" key="2">
    <source>
        <dbReference type="ARBA" id="ARBA00007379"/>
    </source>
</evidence>
<evidence type="ECO:0000256" key="8">
    <source>
        <dbReference type="ARBA" id="ARBA00023136"/>
    </source>
</evidence>
<name>A0A399T4P6_9BACT</name>
<evidence type="ECO:0000313" key="14">
    <source>
        <dbReference type="EMBL" id="RIJ50079.1"/>
    </source>
</evidence>
<evidence type="ECO:0000259" key="12">
    <source>
        <dbReference type="Pfam" id="PF02687"/>
    </source>
</evidence>
<dbReference type="InterPro" id="IPR004513">
    <property type="entry name" value="FtsX"/>
</dbReference>
<evidence type="ECO:0000256" key="11">
    <source>
        <dbReference type="SAM" id="Phobius"/>
    </source>
</evidence>
<evidence type="ECO:0000256" key="10">
    <source>
        <dbReference type="PIRNR" id="PIRNR003097"/>
    </source>
</evidence>
<dbReference type="PANTHER" id="PTHR47755">
    <property type="entry name" value="CELL DIVISION PROTEIN FTSX"/>
    <property type="match status" value="1"/>
</dbReference>
<keyword evidence="6 11" id="KW-0812">Transmembrane</keyword>
<dbReference type="GO" id="GO:0051301">
    <property type="term" value="P:cell division"/>
    <property type="evidence" value="ECO:0007669"/>
    <property type="project" value="UniProtKB-KW"/>
</dbReference>
<evidence type="ECO:0000256" key="7">
    <source>
        <dbReference type="ARBA" id="ARBA00022989"/>
    </source>
</evidence>
<comment type="caution">
    <text evidence="14">The sequence shown here is derived from an EMBL/GenBank/DDBJ whole genome shotgun (WGS) entry which is preliminary data.</text>
</comment>
<evidence type="ECO:0000256" key="6">
    <source>
        <dbReference type="ARBA" id="ARBA00022692"/>
    </source>
</evidence>
<protein>
    <recommendedName>
        <fullName evidence="3 10">Cell division protein FtsX</fullName>
    </recommendedName>
</protein>
<evidence type="ECO:0000313" key="15">
    <source>
        <dbReference type="Proteomes" id="UP000265926"/>
    </source>
</evidence>
<accession>A0A399T4P6</accession>
<gene>
    <name evidence="14" type="ORF">D1614_04860</name>
</gene>
<dbReference type="PANTHER" id="PTHR47755:SF1">
    <property type="entry name" value="CELL DIVISION PROTEIN FTSX"/>
    <property type="match status" value="1"/>
</dbReference>
<evidence type="ECO:0000259" key="13">
    <source>
        <dbReference type="Pfam" id="PF18075"/>
    </source>
</evidence>
<keyword evidence="15" id="KW-1185">Reference proteome</keyword>
<dbReference type="OrthoDB" id="9813411at2"/>
<comment type="similarity">
    <text evidence="2 10">Belongs to the ABC-4 integral membrane protein family. FtsX subfamily.</text>
</comment>
<sequence>MKKQRPGKLKKRFMNSWMTSLVSITLVLVLMGLLSLILLNTRRLSEYVREQIGFTLVLKDNLKETEVLRLQKALNASEYVKSTRFINKEEAAKELTRQLGEDFSGFLGYNPLFASLDVKLYAPYTQNDSLVMLEQKFLDYPQVTEVYYQKNLVTLINDNVQKISLIILIVSSLLTFIFFGLINNTIRLLIYSQRFIINTMQMVGASRNYIRKPFLKRSIGLGAVGALLANIILLTGIYTYKKELYGIISENDLKVVLYVVAIVFALGFIISLLSTWLALNKFLRLKFDELFY</sequence>
<comment type="subcellular location">
    <subcellularLocation>
        <location evidence="1">Cell membrane</location>
        <topology evidence="1">Multi-pass membrane protein</topology>
    </subcellularLocation>
</comment>
<feature type="transmembrane region" description="Helical" evidence="11">
    <location>
        <begin position="219"/>
        <end position="240"/>
    </location>
</feature>
<dbReference type="Proteomes" id="UP000265926">
    <property type="component" value="Unassembled WGS sequence"/>
</dbReference>
<feature type="domain" description="ABC3 transporter permease C-terminal" evidence="12">
    <location>
        <begin position="169"/>
        <end position="285"/>
    </location>
</feature>
<proteinExistence type="inferred from homology"/>
<feature type="transmembrane region" description="Helical" evidence="11">
    <location>
        <begin position="21"/>
        <end position="39"/>
    </location>
</feature>
<dbReference type="Pfam" id="PF18075">
    <property type="entry name" value="FtsX_ECD"/>
    <property type="match status" value="1"/>
</dbReference>
<evidence type="ECO:0000256" key="5">
    <source>
        <dbReference type="ARBA" id="ARBA00022618"/>
    </source>
</evidence>
<feature type="transmembrane region" description="Helical" evidence="11">
    <location>
        <begin position="163"/>
        <end position="182"/>
    </location>
</feature>
<keyword evidence="7 11" id="KW-1133">Transmembrane helix</keyword>
<evidence type="ECO:0000256" key="4">
    <source>
        <dbReference type="ARBA" id="ARBA00022475"/>
    </source>
</evidence>
<evidence type="ECO:0000256" key="9">
    <source>
        <dbReference type="ARBA" id="ARBA00023306"/>
    </source>
</evidence>
<keyword evidence="9 10" id="KW-0131">Cell cycle</keyword>